<dbReference type="PANTHER" id="PTHR10381">
    <property type="entry name" value="ATP-DEPENDENT CLP PROTEASE PROTEOLYTIC SUBUNIT"/>
    <property type="match status" value="1"/>
</dbReference>
<dbReference type="EMBL" id="SRMB01000001">
    <property type="protein sequence ID" value="TGE29736.1"/>
    <property type="molecule type" value="Genomic_DNA"/>
</dbReference>
<gene>
    <name evidence="8" type="ORF">E5K02_09835</name>
</gene>
<comment type="similarity">
    <text evidence="1 6">Belongs to the peptidase S14 family.</text>
</comment>
<dbReference type="SUPFAM" id="SSF52096">
    <property type="entry name" value="ClpP/crotonase"/>
    <property type="match status" value="1"/>
</dbReference>
<dbReference type="PRINTS" id="PR00127">
    <property type="entry name" value="CLPPROTEASEP"/>
</dbReference>
<dbReference type="InterPro" id="IPR001907">
    <property type="entry name" value="ClpP"/>
</dbReference>
<dbReference type="GO" id="GO:0009368">
    <property type="term" value="C:endopeptidase Clp complex"/>
    <property type="evidence" value="ECO:0007669"/>
    <property type="project" value="TreeGrafter"/>
</dbReference>
<feature type="region of interest" description="Disordered" evidence="7">
    <location>
        <begin position="373"/>
        <end position="400"/>
    </location>
</feature>
<dbReference type="Pfam" id="PF00574">
    <property type="entry name" value="CLP_protease"/>
    <property type="match status" value="1"/>
</dbReference>
<dbReference type="GO" id="GO:0004252">
    <property type="term" value="F:serine-type endopeptidase activity"/>
    <property type="evidence" value="ECO:0007669"/>
    <property type="project" value="InterPro"/>
</dbReference>
<dbReference type="RefSeq" id="WP_135394473.1">
    <property type="nucleotide sequence ID" value="NZ_SRMB01000001.1"/>
</dbReference>
<evidence type="ECO:0000256" key="2">
    <source>
        <dbReference type="ARBA" id="ARBA00022490"/>
    </source>
</evidence>
<evidence type="ECO:0000313" key="9">
    <source>
        <dbReference type="Proteomes" id="UP000298471"/>
    </source>
</evidence>
<evidence type="ECO:0000256" key="5">
    <source>
        <dbReference type="ARBA" id="ARBA00022825"/>
    </source>
</evidence>
<evidence type="ECO:0000313" key="8">
    <source>
        <dbReference type="EMBL" id="TGE29736.1"/>
    </source>
</evidence>
<dbReference type="GO" id="GO:0006515">
    <property type="term" value="P:protein quality control for misfolded or incompletely synthesized proteins"/>
    <property type="evidence" value="ECO:0007669"/>
    <property type="project" value="TreeGrafter"/>
</dbReference>
<dbReference type="InterPro" id="IPR023562">
    <property type="entry name" value="ClpP/TepA"/>
</dbReference>
<keyword evidence="4" id="KW-0378">Hydrolase</keyword>
<reference evidence="8 9" key="1">
    <citation type="submission" date="2019-04" db="EMBL/GenBank/DDBJ databases">
        <authorList>
            <person name="Feng G."/>
            <person name="Zhang J."/>
            <person name="Zhu H."/>
        </authorList>
    </citation>
    <scope>NUCLEOTIDE SEQUENCE [LARGE SCALE GENOMIC DNA]</scope>
    <source>
        <strain evidence="8 9">9PBR-1</strain>
    </source>
</reference>
<dbReference type="PANTHER" id="PTHR10381:SF70">
    <property type="entry name" value="ATP-DEPENDENT CLP PROTEASE PROTEOLYTIC SUBUNIT"/>
    <property type="match status" value="1"/>
</dbReference>
<dbReference type="GO" id="GO:0004176">
    <property type="term" value="F:ATP-dependent peptidase activity"/>
    <property type="evidence" value="ECO:0007669"/>
    <property type="project" value="InterPro"/>
</dbReference>
<organism evidence="8 9">
    <name type="scientific">Hymenobacter metallicola</name>
    <dbReference type="NCBI Taxonomy" id="2563114"/>
    <lineage>
        <taxon>Bacteria</taxon>
        <taxon>Pseudomonadati</taxon>
        <taxon>Bacteroidota</taxon>
        <taxon>Cytophagia</taxon>
        <taxon>Cytophagales</taxon>
        <taxon>Hymenobacteraceae</taxon>
        <taxon>Hymenobacter</taxon>
    </lineage>
</organism>
<evidence type="ECO:0000256" key="3">
    <source>
        <dbReference type="ARBA" id="ARBA00022670"/>
    </source>
</evidence>
<dbReference type="Gene3D" id="3.90.226.10">
    <property type="entry name" value="2-enoyl-CoA Hydratase, Chain A, domain 1"/>
    <property type="match status" value="1"/>
</dbReference>
<dbReference type="InterPro" id="IPR029045">
    <property type="entry name" value="ClpP/crotonase-like_dom_sf"/>
</dbReference>
<evidence type="ECO:0000256" key="7">
    <source>
        <dbReference type="SAM" id="MobiDB-lite"/>
    </source>
</evidence>
<dbReference type="GO" id="GO:0051117">
    <property type="term" value="F:ATPase binding"/>
    <property type="evidence" value="ECO:0007669"/>
    <property type="project" value="TreeGrafter"/>
</dbReference>
<dbReference type="AlphaFoldDB" id="A0A4Z0QJP2"/>
<evidence type="ECO:0000256" key="4">
    <source>
        <dbReference type="ARBA" id="ARBA00022801"/>
    </source>
</evidence>
<proteinExistence type="inferred from homology"/>
<feature type="compositionally biased region" description="Polar residues" evidence="7">
    <location>
        <begin position="373"/>
        <end position="385"/>
    </location>
</feature>
<evidence type="ECO:0000256" key="6">
    <source>
        <dbReference type="RuleBase" id="RU003567"/>
    </source>
</evidence>
<keyword evidence="2" id="KW-0963">Cytoplasm</keyword>
<dbReference type="OrthoDB" id="871446at2"/>
<sequence>MSEAKVLISGPIVGDSSEAGDAWPYTTLEDVLSQLEWQRPYDSVRVLINSPGGRLDKGLGIYDKLRTLGPDITVTTEAIGQCSSIATIVFLAGSTRLIHEHTECLIHLPRGGCEGATPAQAQQWADDMLAAQQKMIDISVERTGQAAEVIAARMAEEKNVSPSDMLALGFATLVLKPVTALATLPILAASPASSTDDTPSWAQTLMSKFTAALAAMTLAVAGANKPVTALAPTATDTSSATTALAVESDKGQLTIETGDRTTYEVGDKVTAPDSPSDPVADGDYVLTDGHTITVTAELISAIVPTVEATASAEQDETMGQVLAAITNLANEVKGIKQTVAATTAATNNRLNTIAAATGSTGIVEPDSVITASQQGKNTTIATGQSAADRRAEKQKQTRRL</sequence>
<dbReference type="Proteomes" id="UP000298471">
    <property type="component" value="Unassembled WGS sequence"/>
</dbReference>
<keyword evidence="5" id="KW-0720">Serine protease</keyword>
<feature type="compositionally biased region" description="Basic and acidic residues" evidence="7">
    <location>
        <begin position="387"/>
        <end position="400"/>
    </location>
</feature>
<keyword evidence="3" id="KW-0645">Protease</keyword>
<comment type="caution">
    <text evidence="8">The sequence shown here is derived from an EMBL/GenBank/DDBJ whole genome shotgun (WGS) entry which is preliminary data.</text>
</comment>
<name>A0A4Z0QJP2_9BACT</name>
<protein>
    <recommendedName>
        <fullName evidence="6">ATP-dependent Clp protease proteolytic subunit</fullName>
    </recommendedName>
</protein>
<evidence type="ECO:0000256" key="1">
    <source>
        <dbReference type="ARBA" id="ARBA00007039"/>
    </source>
</evidence>
<accession>A0A4Z0QJP2</accession>
<keyword evidence="9" id="KW-1185">Reference proteome</keyword>